<evidence type="ECO:0000256" key="1">
    <source>
        <dbReference type="ARBA" id="ARBA00004651"/>
    </source>
</evidence>
<feature type="transmembrane region" description="Helical" evidence="9">
    <location>
        <begin position="68"/>
        <end position="88"/>
    </location>
</feature>
<dbReference type="Proteomes" id="UP000515917">
    <property type="component" value="Chromosome"/>
</dbReference>
<dbReference type="RefSeq" id="WP_130107842.1">
    <property type="nucleotide sequence ID" value="NZ_CP025781.1"/>
</dbReference>
<dbReference type="EMBL" id="CP025781">
    <property type="protein sequence ID" value="QBC45337.1"/>
    <property type="molecule type" value="Genomic_DNA"/>
</dbReference>
<comment type="function">
    <text evidence="8">Virulence factor required for growth in low Mg(2+) medium and for intramacrophage survival. May be involved in regulating membrane potential by activating Na(+)/K(+)-ATPase.</text>
</comment>
<keyword evidence="6 9" id="KW-1133">Transmembrane helix</keyword>
<keyword evidence="4" id="KW-1003">Cell membrane</keyword>
<feature type="transmembrane region" description="Helical" evidence="9">
    <location>
        <begin position="12"/>
        <end position="32"/>
    </location>
</feature>
<evidence type="ECO:0000256" key="7">
    <source>
        <dbReference type="ARBA" id="ARBA00023136"/>
    </source>
</evidence>
<dbReference type="PANTHER" id="PTHR33778">
    <property type="entry name" value="PROTEIN MGTC"/>
    <property type="match status" value="1"/>
</dbReference>
<dbReference type="GO" id="GO:0008168">
    <property type="term" value="F:methyltransferase activity"/>
    <property type="evidence" value="ECO:0007669"/>
    <property type="project" value="UniProtKB-KW"/>
</dbReference>
<feature type="domain" description="MgtC-like C-terminal" evidence="11">
    <location>
        <begin position="156"/>
        <end position="232"/>
    </location>
</feature>
<keyword evidence="5 9" id="KW-0812">Transmembrane</keyword>
<evidence type="ECO:0000259" key="10">
    <source>
        <dbReference type="Pfam" id="PF02308"/>
    </source>
</evidence>
<dbReference type="AlphaFoldDB" id="A0A7G3GCY3"/>
<name>A0A7G3GCY3_9NEIS</name>
<dbReference type="GO" id="GO:0005886">
    <property type="term" value="C:plasma membrane"/>
    <property type="evidence" value="ECO:0007669"/>
    <property type="project" value="UniProtKB-SubCell"/>
</dbReference>
<sequence length="238" mass="25460">MLFIQSFDLIWLLNSLVSLTTAFILGSIIGYERQYRQRTAGLRTNALVSLAAAIFVGLAYRVHGPDGAARVISYVVSGVGFLGAGTIMKEGLNVRGLNTAATLWGSAAVGACSGAGLIAEALLAAIFVLAANTLLRPVVNAINRSPINDQTGEVSYQICMIVDGDRQKHALNVLESMLTQIEYPLGDLNVEPFGDDDVEITATLLSSKVDSGKLDALIMQIQKRPYVKQAFWNLSAAE</sequence>
<keyword evidence="12" id="KW-0808">Transferase</keyword>
<comment type="similarity">
    <text evidence="2 9">Belongs to the MgtC/SapB family.</text>
</comment>
<comment type="subcellular location">
    <subcellularLocation>
        <location evidence="9">Cell inner membrane</location>
        <topology evidence="9">Multi-pass membrane protein</topology>
    </subcellularLocation>
    <subcellularLocation>
        <location evidence="1">Cell membrane</location>
        <topology evidence="1">Multi-pass membrane protein</topology>
    </subcellularLocation>
</comment>
<organism evidence="12 13">
    <name type="scientific">Iodobacter fluviatilis</name>
    <dbReference type="NCBI Taxonomy" id="537"/>
    <lineage>
        <taxon>Bacteria</taxon>
        <taxon>Pseudomonadati</taxon>
        <taxon>Pseudomonadota</taxon>
        <taxon>Betaproteobacteria</taxon>
        <taxon>Neisseriales</taxon>
        <taxon>Chitinibacteraceae</taxon>
        <taxon>Iodobacter</taxon>
    </lineage>
</organism>
<reference evidence="12 13" key="1">
    <citation type="submission" date="2018-01" db="EMBL/GenBank/DDBJ databases">
        <title>Genome sequence of Iodobacter sp. strain PCH194 isolated from Indian Trans-Himalaya.</title>
        <authorList>
            <person name="Kumar V."/>
            <person name="Thakur V."/>
            <person name="Kumar S."/>
            <person name="Singh D."/>
        </authorList>
    </citation>
    <scope>NUCLEOTIDE SEQUENCE [LARGE SCALE GENOMIC DNA]</scope>
    <source>
        <strain evidence="12 13">PCH194</strain>
    </source>
</reference>
<evidence type="ECO:0000313" key="13">
    <source>
        <dbReference type="Proteomes" id="UP000515917"/>
    </source>
</evidence>
<evidence type="ECO:0000256" key="5">
    <source>
        <dbReference type="ARBA" id="ARBA00022692"/>
    </source>
</evidence>
<evidence type="ECO:0000256" key="4">
    <source>
        <dbReference type="ARBA" id="ARBA00022475"/>
    </source>
</evidence>
<keyword evidence="9" id="KW-0997">Cell inner membrane</keyword>
<proteinExistence type="inferred from homology"/>
<dbReference type="KEGG" id="ifl:C1H71_18545"/>
<evidence type="ECO:0000256" key="3">
    <source>
        <dbReference type="ARBA" id="ARBA00013833"/>
    </source>
</evidence>
<protein>
    <recommendedName>
        <fullName evidence="3 9">Protein MgtC</fullName>
    </recommendedName>
</protein>
<dbReference type="InterPro" id="IPR003416">
    <property type="entry name" value="MgtC/SapB/SrpB/YhiD_fam"/>
</dbReference>
<evidence type="ECO:0000256" key="2">
    <source>
        <dbReference type="ARBA" id="ARBA00009298"/>
    </source>
</evidence>
<dbReference type="Pfam" id="PF02308">
    <property type="entry name" value="MgtC"/>
    <property type="match status" value="1"/>
</dbReference>
<dbReference type="GO" id="GO:0032259">
    <property type="term" value="P:methylation"/>
    <property type="evidence" value="ECO:0007669"/>
    <property type="project" value="UniProtKB-KW"/>
</dbReference>
<dbReference type="Pfam" id="PF21770">
    <property type="entry name" value="MgtC_SapB_C"/>
    <property type="match status" value="1"/>
</dbReference>
<evidence type="ECO:0000256" key="8">
    <source>
        <dbReference type="ARBA" id="ARBA00025369"/>
    </source>
</evidence>
<keyword evidence="13" id="KW-1185">Reference proteome</keyword>
<dbReference type="PRINTS" id="PR01837">
    <property type="entry name" value="MGTCSAPBPROT"/>
</dbReference>
<accession>A0A7G3GCY3</accession>
<gene>
    <name evidence="12" type="ORF">C1H71_18545</name>
</gene>
<dbReference type="PANTHER" id="PTHR33778:SF3">
    <property type="entry name" value="PROTEIN MGTC"/>
    <property type="match status" value="1"/>
</dbReference>
<evidence type="ECO:0000259" key="11">
    <source>
        <dbReference type="Pfam" id="PF21770"/>
    </source>
</evidence>
<dbReference type="Gene3D" id="3.30.70.260">
    <property type="match status" value="1"/>
</dbReference>
<keyword evidence="12" id="KW-0489">Methyltransferase</keyword>
<feature type="transmembrane region" description="Helical" evidence="9">
    <location>
        <begin position="100"/>
        <end position="130"/>
    </location>
</feature>
<evidence type="ECO:0000256" key="9">
    <source>
        <dbReference type="RuleBase" id="RU365041"/>
    </source>
</evidence>
<feature type="transmembrane region" description="Helical" evidence="9">
    <location>
        <begin position="44"/>
        <end position="62"/>
    </location>
</feature>
<evidence type="ECO:0000313" key="12">
    <source>
        <dbReference type="EMBL" id="QBC45337.1"/>
    </source>
</evidence>
<feature type="domain" description="MgtC/SapB/SrpB/YhiD N-terminal" evidence="10">
    <location>
        <begin position="19"/>
        <end position="139"/>
    </location>
</feature>
<keyword evidence="7 9" id="KW-0472">Membrane</keyword>
<dbReference type="InterPro" id="IPR048640">
    <property type="entry name" value="MgtC-like_C"/>
</dbReference>
<dbReference type="InterPro" id="IPR049177">
    <property type="entry name" value="MgtC_SapB_SrpB_YhiD_N"/>
</dbReference>
<evidence type="ECO:0000256" key="6">
    <source>
        <dbReference type="ARBA" id="ARBA00022989"/>
    </source>
</evidence>